<gene>
    <name evidence="7" type="primary">Tsen34</name>
    <name evidence="7" type="ORF">g.115420</name>
</gene>
<comment type="catalytic activity">
    <reaction evidence="5">
        <text>pretRNA = a 3'-half-tRNA molecule with a 5'-OH end + a 5'-half-tRNA molecule with a 2',3'-cyclic phosphate end + an intron with a 2',3'-cyclic phosphate and a 5'-hydroxyl terminus.</text>
        <dbReference type="EC" id="4.6.1.16"/>
    </reaction>
</comment>
<dbReference type="AlphaFoldDB" id="A0A2S2QR23"/>
<evidence type="ECO:0000256" key="5">
    <source>
        <dbReference type="ARBA" id="ARBA00034031"/>
    </source>
</evidence>
<dbReference type="GO" id="GO:0000213">
    <property type="term" value="F:tRNA-intron lyase activity"/>
    <property type="evidence" value="ECO:0007669"/>
    <property type="project" value="UniProtKB-EC"/>
</dbReference>
<dbReference type="GO" id="GO:0003676">
    <property type="term" value="F:nucleic acid binding"/>
    <property type="evidence" value="ECO:0007669"/>
    <property type="project" value="InterPro"/>
</dbReference>
<keyword evidence="7" id="KW-0540">Nuclease</keyword>
<dbReference type="Gene3D" id="3.40.1350.10">
    <property type="match status" value="1"/>
</dbReference>
<evidence type="ECO:0000256" key="4">
    <source>
        <dbReference type="ARBA" id="ARBA00023239"/>
    </source>
</evidence>
<evidence type="ECO:0000256" key="2">
    <source>
        <dbReference type="ARBA" id="ARBA00012573"/>
    </source>
</evidence>
<dbReference type="GO" id="GO:0005634">
    <property type="term" value="C:nucleus"/>
    <property type="evidence" value="ECO:0007669"/>
    <property type="project" value="UniProtKB-ARBA"/>
</dbReference>
<proteinExistence type="inferred from homology"/>
<dbReference type="EC" id="4.6.1.16" evidence="2"/>
<dbReference type="EMBL" id="GGMS01011026">
    <property type="protein sequence ID" value="MBY80229.1"/>
    <property type="molecule type" value="Transcribed_RNA"/>
</dbReference>
<dbReference type="Pfam" id="PF01974">
    <property type="entry name" value="tRNA_int_endo"/>
    <property type="match status" value="1"/>
</dbReference>
<feature type="domain" description="tRNA intron endonuclease catalytic" evidence="6">
    <location>
        <begin position="80"/>
        <end position="157"/>
    </location>
</feature>
<dbReference type="CDD" id="cd22363">
    <property type="entry name" value="tRNA-intron_lyase_C"/>
    <property type="match status" value="1"/>
</dbReference>
<evidence type="ECO:0000313" key="7">
    <source>
        <dbReference type="EMBL" id="MBY80229.1"/>
    </source>
</evidence>
<keyword evidence="4" id="KW-0456">Lyase</keyword>
<dbReference type="InterPro" id="IPR011856">
    <property type="entry name" value="tRNA_endonuc-like_dom_sf"/>
</dbReference>
<reference evidence="7" key="1">
    <citation type="submission" date="2018-04" db="EMBL/GenBank/DDBJ databases">
        <title>Transcriptome assembly of Sipha flava.</title>
        <authorList>
            <person name="Scully E.D."/>
            <person name="Geib S.M."/>
            <person name="Palmer N.A."/>
            <person name="Koch K."/>
            <person name="Bradshaw J."/>
            <person name="Heng-Moss T."/>
            <person name="Sarath G."/>
        </authorList>
    </citation>
    <scope>NUCLEOTIDE SEQUENCE</scope>
</reference>
<protein>
    <recommendedName>
        <fullName evidence="2">tRNA-intron lyase</fullName>
        <ecNumber evidence="2">4.6.1.16</ecNumber>
    </recommendedName>
</protein>
<sequence>MYEIKKKYAQKKADTISKLVVNAILANGDKNCKEVVELNREICKIKPFDTSSYTMIHLDELCSNLLDVPLPELITDLEIIRYKVFKDLWTKGFYLTCGLKFGGDFLVYEGDPLAYHAKYIVNCRDANKQIMVSSSRVSSITNKKMVIARVDGKSVKYLIYNLNDTSQAVNKKPLQFIIQ</sequence>
<keyword evidence="7" id="KW-0255">Endonuclease</keyword>
<dbReference type="PANTHER" id="PTHR13070">
    <property type="entry name" value="TRNA-SPLICING ENDONUCLEASE SUBUNIT SEN34-RELATED"/>
    <property type="match status" value="1"/>
</dbReference>
<keyword evidence="3" id="KW-0819">tRNA processing</keyword>
<dbReference type="SUPFAM" id="SSF53032">
    <property type="entry name" value="tRNA-intron endonuclease catalytic domain-like"/>
    <property type="match status" value="1"/>
</dbReference>
<evidence type="ECO:0000256" key="1">
    <source>
        <dbReference type="ARBA" id="ARBA00008078"/>
    </source>
</evidence>
<evidence type="ECO:0000259" key="6">
    <source>
        <dbReference type="Pfam" id="PF01974"/>
    </source>
</evidence>
<organism evidence="7">
    <name type="scientific">Sipha flava</name>
    <name type="common">yellow sugarcane aphid</name>
    <dbReference type="NCBI Taxonomy" id="143950"/>
    <lineage>
        <taxon>Eukaryota</taxon>
        <taxon>Metazoa</taxon>
        <taxon>Ecdysozoa</taxon>
        <taxon>Arthropoda</taxon>
        <taxon>Hexapoda</taxon>
        <taxon>Insecta</taxon>
        <taxon>Pterygota</taxon>
        <taxon>Neoptera</taxon>
        <taxon>Paraneoptera</taxon>
        <taxon>Hemiptera</taxon>
        <taxon>Sternorrhyncha</taxon>
        <taxon>Aphidomorpha</taxon>
        <taxon>Aphidoidea</taxon>
        <taxon>Aphididae</taxon>
        <taxon>Sipha</taxon>
    </lineage>
</organism>
<dbReference type="GO" id="GO:0000379">
    <property type="term" value="P:tRNA-type intron splice site recognition and cleavage"/>
    <property type="evidence" value="ECO:0007669"/>
    <property type="project" value="TreeGrafter"/>
</dbReference>
<accession>A0A2S2QR23</accession>
<comment type="similarity">
    <text evidence="1">Belongs to the tRNA-intron endonuclease family.</text>
</comment>
<dbReference type="InterPro" id="IPR036167">
    <property type="entry name" value="tRNA_intron_Endo_cat-like_sf"/>
</dbReference>
<dbReference type="InterPro" id="IPR006677">
    <property type="entry name" value="tRNA_intron_Endonuc_cat-like"/>
</dbReference>
<name>A0A2S2QR23_9HEMI</name>
<evidence type="ECO:0000256" key="3">
    <source>
        <dbReference type="ARBA" id="ARBA00022694"/>
    </source>
</evidence>
<keyword evidence="7" id="KW-0378">Hydrolase</keyword>
<dbReference type="PANTHER" id="PTHR13070:SF0">
    <property type="entry name" value="TRNA-SPLICING ENDONUCLEASE SUBUNIT SEN34"/>
    <property type="match status" value="1"/>
</dbReference>